<comment type="caution">
    <text evidence="1">The sequence shown here is derived from an EMBL/GenBank/DDBJ whole genome shotgun (WGS) entry which is preliminary data.</text>
</comment>
<dbReference type="AlphaFoldDB" id="A0A507DZD2"/>
<gene>
    <name evidence="1" type="ORF">CcCBS67573_g09367</name>
</gene>
<dbReference type="Proteomes" id="UP000320333">
    <property type="component" value="Unassembled WGS sequence"/>
</dbReference>
<organism evidence="1 2">
    <name type="scientific">Chytriomyces confervae</name>
    <dbReference type="NCBI Taxonomy" id="246404"/>
    <lineage>
        <taxon>Eukaryota</taxon>
        <taxon>Fungi</taxon>
        <taxon>Fungi incertae sedis</taxon>
        <taxon>Chytridiomycota</taxon>
        <taxon>Chytridiomycota incertae sedis</taxon>
        <taxon>Chytridiomycetes</taxon>
        <taxon>Chytridiales</taxon>
        <taxon>Chytriomycetaceae</taxon>
        <taxon>Chytriomyces</taxon>
    </lineage>
</organism>
<evidence type="ECO:0000313" key="2">
    <source>
        <dbReference type="Proteomes" id="UP000320333"/>
    </source>
</evidence>
<feature type="non-terminal residue" evidence="1">
    <location>
        <position position="1"/>
    </location>
</feature>
<evidence type="ECO:0000313" key="1">
    <source>
        <dbReference type="EMBL" id="TPX56318.1"/>
    </source>
</evidence>
<sequence>PVHIEKHCVGEQDRRRPLSDVADVIGAASIGDTRRLLGLPEEFGPLTLHAVVKDFEGPALKPELLLSDLTAGLAAMTLVIKSRKELTAAEPSNVSSNTGNFKDSSVIGAGTFLVARVTKSKGTSSNSSKTNCFVTGRWY</sequence>
<reference evidence="1 2" key="1">
    <citation type="journal article" date="2019" name="Sci. Rep.">
        <title>Comparative genomics of chytrid fungi reveal insights into the obligate biotrophic and pathogenic lifestyle of Synchytrium endobioticum.</title>
        <authorList>
            <person name="van de Vossenberg B.T.L.H."/>
            <person name="Warris S."/>
            <person name="Nguyen H.D.T."/>
            <person name="van Gent-Pelzer M.P.E."/>
            <person name="Joly D.L."/>
            <person name="van de Geest H.C."/>
            <person name="Bonants P.J.M."/>
            <person name="Smith D.S."/>
            <person name="Levesque C.A."/>
            <person name="van der Lee T.A.J."/>
        </authorList>
    </citation>
    <scope>NUCLEOTIDE SEQUENCE [LARGE SCALE GENOMIC DNA]</scope>
    <source>
        <strain evidence="1 2">CBS 675.73</strain>
    </source>
</reference>
<dbReference type="EMBL" id="QEAP01000807">
    <property type="protein sequence ID" value="TPX56318.1"/>
    <property type="molecule type" value="Genomic_DNA"/>
</dbReference>
<protein>
    <submittedName>
        <fullName evidence="1">Uncharacterized protein</fullName>
    </submittedName>
</protein>
<accession>A0A507DZD2</accession>
<name>A0A507DZD2_9FUNG</name>
<keyword evidence="2" id="KW-1185">Reference proteome</keyword>
<dbReference type="OrthoDB" id="2155617at2759"/>
<proteinExistence type="predicted"/>